<feature type="compositionally biased region" description="Low complexity" evidence="1">
    <location>
        <begin position="213"/>
        <end position="222"/>
    </location>
</feature>
<evidence type="ECO:0000256" key="1">
    <source>
        <dbReference type="SAM" id="MobiDB-lite"/>
    </source>
</evidence>
<dbReference type="Pfam" id="PF20354">
    <property type="entry name" value="DUF6649"/>
    <property type="match status" value="1"/>
</dbReference>
<dbReference type="EMBL" id="JAQQWI010000016">
    <property type="protein sequence ID" value="KAK8008923.1"/>
    <property type="molecule type" value="Genomic_DNA"/>
</dbReference>
<accession>A0ABR1RED9</accession>
<dbReference type="InterPro" id="IPR046591">
    <property type="entry name" value="DUF6649"/>
</dbReference>
<feature type="region of interest" description="Disordered" evidence="1">
    <location>
        <begin position="1"/>
        <end position="62"/>
    </location>
</feature>
<dbReference type="Proteomes" id="UP001396898">
    <property type="component" value="Unassembled WGS sequence"/>
</dbReference>
<organism evidence="2 3">
    <name type="scientific">Apiospora marii</name>
    <dbReference type="NCBI Taxonomy" id="335849"/>
    <lineage>
        <taxon>Eukaryota</taxon>
        <taxon>Fungi</taxon>
        <taxon>Dikarya</taxon>
        <taxon>Ascomycota</taxon>
        <taxon>Pezizomycotina</taxon>
        <taxon>Sordariomycetes</taxon>
        <taxon>Xylariomycetidae</taxon>
        <taxon>Amphisphaeriales</taxon>
        <taxon>Apiosporaceae</taxon>
        <taxon>Apiospora</taxon>
    </lineage>
</organism>
<feature type="region of interest" description="Disordered" evidence="1">
    <location>
        <begin position="204"/>
        <end position="263"/>
    </location>
</feature>
<sequence length="263" mass="28706">MMEAQFGGPSFSTTPVGAFAGGSLHPSYQLPPGDNPPSAAMSPITPRKMRKRKAESQDNERLSKRLSLLNLADVVAPLVERNGREKLYVPVESPHLRPTEPNSLKQIPESDEMELDNSKHKVYIYDLDAELSDSGESDDGKLVFLPDIQKHLRQQSRIPPSILANKDGELAGMQMVLYSEPSSLTVPEEHDSVRKAIIESRARLRQQQKGVEASGSASSSPSPRVPNGLNNLANDPPSHANGVLDTTPMGETAEYDPDAMDMD</sequence>
<name>A0ABR1RED9_9PEZI</name>
<evidence type="ECO:0000313" key="3">
    <source>
        <dbReference type="Proteomes" id="UP001396898"/>
    </source>
</evidence>
<evidence type="ECO:0000313" key="2">
    <source>
        <dbReference type="EMBL" id="KAK8008923.1"/>
    </source>
</evidence>
<comment type="caution">
    <text evidence="2">The sequence shown here is derived from an EMBL/GenBank/DDBJ whole genome shotgun (WGS) entry which is preliminary data.</text>
</comment>
<keyword evidence="3" id="KW-1185">Reference proteome</keyword>
<reference evidence="2 3" key="1">
    <citation type="submission" date="2023-01" db="EMBL/GenBank/DDBJ databases">
        <title>Analysis of 21 Apiospora genomes using comparative genomics revels a genus with tremendous synthesis potential of carbohydrate active enzymes and secondary metabolites.</title>
        <authorList>
            <person name="Sorensen T."/>
        </authorList>
    </citation>
    <scope>NUCLEOTIDE SEQUENCE [LARGE SCALE GENOMIC DNA]</scope>
    <source>
        <strain evidence="2 3">CBS 20057</strain>
    </source>
</reference>
<feature type="compositionally biased region" description="Acidic residues" evidence="1">
    <location>
        <begin position="253"/>
        <end position="263"/>
    </location>
</feature>
<protein>
    <submittedName>
        <fullName evidence="2">Uncharacterized protein</fullName>
    </submittedName>
</protein>
<gene>
    <name evidence="2" type="ORF">PG991_011474</name>
</gene>
<proteinExistence type="predicted"/>